<feature type="signal peptide" evidence="2">
    <location>
        <begin position="1"/>
        <end position="30"/>
    </location>
</feature>
<accession>A0AAN7L221</accession>
<organism evidence="3 4">
    <name type="scientific">Trapa incisa</name>
    <dbReference type="NCBI Taxonomy" id="236973"/>
    <lineage>
        <taxon>Eukaryota</taxon>
        <taxon>Viridiplantae</taxon>
        <taxon>Streptophyta</taxon>
        <taxon>Embryophyta</taxon>
        <taxon>Tracheophyta</taxon>
        <taxon>Spermatophyta</taxon>
        <taxon>Magnoliopsida</taxon>
        <taxon>eudicotyledons</taxon>
        <taxon>Gunneridae</taxon>
        <taxon>Pentapetalae</taxon>
        <taxon>rosids</taxon>
        <taxon>malvids</taxon>
        <taxon>Myrtales</taxon>
        <taxon>Lythraceae</taxon>
        <taxon>Trapa</taxon>
    </lineage>
</organism>
<dbReference type="GO" id="GO:0048731">
    <property type="term" value="P:system development"/>
    <property type="evidence" value="ECO:0007669"/>
    <property type="project" value="InterPro"/>
</dbReference>
<keyword evidence="4" id="KW-1185">Reference proteome</keyword>
<dbReference type="AlphaFoldDB" id="A0AAN7L221"/>
<evidence type="ECO:0000256" key="1">
    <source>
        <dbReference type="SAM" id="MobiDB-lite"/>
    </source>
</evidence>
<feature type="region of interest" description="Disordered" evidence="1">
    <location>
        <begin position="44"/>
        <end position="107"/>
    </location>
</feature>
<proteinExistence type="predicted"/>
<protein>
    <submittedName>
        <fullName evidence="3">Uncharacterized protein</fullName>
    </submittedName>
</protein>
<evidence type="ECO:0000313" key="3">
    <source>
        <dbReference type="EMBL" id="KAK4777491.1"/>
    </source>
</evidence>
<dbReference type="EMBL" id="JAXIOK010000002">
    <property type="protein sequence ID" value="KAK4777491.1"/>
    <property type="molecule type" value="Genomic_DNA"/>
</dbReference>
<dbReference type="Proteomes" id="UP001345219">
    <property type="component" value="Chromosome 14"/>
</dbReference>
<dbReference type="InterPro" id="IPR033249">
    <property type="entry name" value="CLE_plant"/>
</dbReference>
<dbReference type="PANTHER" id="PTHR34545:SF7">
    <property type="entry name" value="CLAVATA3_ESR (CLE)-RELATED PROTEIN 16"/>
    <property type="match status" value="1"/>
</dbReference>
<reference evidence="3 4" key="1">
    <citation type="journal article" date="2023" name="Hortic Res">
        <title>Pangenome of water caltrop reveals structural variations and asymmetric subgenome divergence after allopolyploidization.</title>
        <authorList>
            <person name="Zhang X."/>
            <person name="Chen Y."/>
            <person name="Wang L."/>
            <person name="Yuan Y."/>
            <person name="Fang M."/>
            <person name="Shi L."/>
            <person name="Lu R."/>
            <person name="Comes H.P."/>
            <person name="Ma Y."/>
            <person name="Chen Y."/>
            <person name="Huang G."/>
            <person name="Zhou Y."/>
            <person name="Zheng Z."/>
            <person name="Qiu Y."/>
        </authorList>
    </citation>
    <scope>NUCLEOTIDE SEQUENCE [LARGE SCALE GENOMIC DNA]</scope>
    <source>
        <tissue evidence="3">Roots</tissue>
    </source>
</reference>
<feature type="chain" id="PRO_5043005619" evidence="2">
    <location>
        <begin position="31"/>
        <end position="107"/>
    </location>
</feature>
<comment type="caution">
    <text evidence="3">The sequence shown here is derived from an EMBL/GenBank/DDBJ whole genome shotgun (WGS) entry which is preliminary data.</text>
</comment>
<dbReference type="PANTHER" id="PTHR34545">
    <property type="entry name" value="CLAVATA3/ESR (CLE)-RELATED PROTEIN 22"/>
    <property type="match status" value="1"/>
</dbReference>
<evidence type="ECO:0000313" key="4">
    <source>
        <dbReference type="Proteomes" id="UP001345219"/>
    </source>
</evidence>
<name>A0AAN7L221_9MYRT</name>
<keyword evidence="2" id="KW-0732">Signal</keyword>
<gene>
    <name evidence="3" type="ORF">SAY87_017678</name>
</gene>
<sequence length="107" mass="11501">MKAAREKGVSSCPVLLLPLVMLLLLLVCCALHTVPCAAYEYGSGRSYRLPGKSKFSSSPHPPPSRMMTNSGRVVQGGSEGKGGADDEELYGAQKRRVYTGPNPLHNR</sequence>
<evidence type="ECO:0000256" key="2">
    <source>
        <dbReference type="SAM" id="SignalP"/>
    </source>
</evidence>